<sequence length="170" mass="20144">MRFFFTILSVVFLPFFSEAQFYYGLQTDFGKRRVQYKEFNWTSYQFKKFDSYYYRGGKPLAEYTARQAHIILQKIEQELLFDFEDRIQFIIYNSFSEFKQSNIGYKQYDDYNIGGKTQIVGNKIMLYFEGDYNYLNTQIAAGITEILLNEILYGGNIADAFTNSTLLDLP</sequence>
<gene>
    <name evidence="1" type="ORF">METZ01_LOCUS447594</name>
</gene>
<name>A0A382ZHH2_9ZZZZ</name>
<proteinExistence type="predicted"/>
<dbReference type="EMBL" id="UINC01183812">
    <property type="protein sequence ID" value="SVD94740.1"/>
    <property type="molecule type" value="Genomic_DNA"/>
</dbReference>
<organism evidence="1">
    <name type="scientific">marine metagenome</name>
    <dbReference type="NCBI Taxonomy" id="408172"/>
    <lineage>
        <taxon>unclassified sequences</taxon>
        <taxon>metagenomes</taxon>
        <taxon>ecological metagenomes</taxon>
    </lineage>
</organism>
<reference evidence="1" key="1">
    <citation type="submission" date="2018-05" db="EMBL/GenBank/DDBJ databases">
        <authorList>
            <person name="Lanie J.A."/>
            <person name="Ng W.-L."/>
            <person name="Kazmierczak K.M."/>
            <person name="Andrzejewski T.M."/>
            <person name="Davidsen T.M."/>
            <person name="Wayne K.J."/>
            <person name="Tettelin H."/>
            <person name="Glass J.I."/>
            <person name="Rusch D."/>
            <person name="Podicherti R."/>
            <person name="Tsui H.-C.T."/>
            <person name="Winkler M.E."/>
        </authorList>
    </citation>
    <scope>NUCLEOTIDE SEQUENCE</scope>
</reference>
<protein>
    <submittedName>
        <fullName evidence="1">Uncharacterized protein</fullName>
    </submittedName>
</protein>
<accession>A0A382ZHH2</accession>
<evidence type="ECO:0000313" key="1">
    <source>
        <dbReference type="EMBL" id="SVD94740.1"/>
    </source>
</evidence>
<dbReference type="AlphaFoldDB" id="A0A382ZHH2"/>
<feature type="non-terminal residue" evidence="1">
    <location>
        <position position="170"/>
    </location>
</feature>